<dbReference type="Pfam" id="PF00106">
    <property type="entry name" value="adh_short"/>
    <property type="match status" value="1"/>
</dbReference>
<evidence type="ECO:0000256" key="1">
    <source>
        <dbReference type="RuleBase" id="RU000363"/>
    </source>
</evidence>
<dbReference type="EMBL" id="CP028475">
    <property type="protein sequence ID" value="AVW91767.1"/>
    <property type="molecule type" value="Genomic_DNA"/>
</dbReference>
<reference evidence="2 3" key="1">
    <citation type="submission" date="2018-03" db="EMBL/GenBank/DDBJ databases">
        <title>The Complete Genome of Celeribacter baekdonensis strain LH4, a Thiosulfate-Oxidizing Alphaproteobacterium Isolated from Gulf of Mexico Continental Slope Sediments.</title>
        <authorList>
            <person name="Flood B.E."/>
            <person name="Bailey J.V."/>
            <person name="Leprich D."/>
        </authorList>
    </citation>
    <scope>NUCLEOTIDE SEQUENCE [LARGE SCALE GENOMIC DNA]</scope>
    <source>
        <strain evidence="2 3">LH4</strain>
    </source>
</reference>
<dbReference type="InterPro" id="IPR036291">
    <property type="entry name" value="NAD(P)-bd_dom_sf"/>
</dbReference>
<dbReference type="SUPFAM" id="SSF51735">
    <property type="entry name" value="NAD(P)-binding Rossmann-fold domains"/>
    <property type="match status" value="1"/>
</dbReference>
<dbReference type="PANTHER" id="PTHR45458:SF1">
    <property type="entry name" value="SHORT CHAIN DEHYDROGENASE"/>
    <property type="match status" value="1"/>
</dbReference>
<organism evidence="2 3">
    <name type="scientific">Celeribacter baekdonensis</name>
    <dbReference type="NCBI Taxonomy" id="875171"/>
    <lineage>
        <taxon>Bacteria</taxon>
        <taxon>Pseudomonadati</taxon>
        <taxon>Pseudomonadota</taxon>
        <taxon>Alphaproteobacteria</taxon>
        <taxon>Rhodobacterales</taxon>
        <taxon>Roseobacteraceae</taxon>
        <taxon>Celeribacter</taxon>
    </lineage>
</organism>
<protein>
    <submittedName>
        <fullName evidence="2">Short-chain dehydrogenase</fullName>
    </submittedName>
</protein>
<dbReference type="PANTHER" id="PTHR45458">
    <property type="entry name" value="SHORT-CHAIN DEHYDROGENASE/REDUCTASE SDR"/>
    <property type="match status" value="1"/>
</dbReference>
<dbReference type="RefSeq" id="WP_107720197.1">
    <property type="nucleotide sequence ID" value="NZ_CAXBOP010000011.1"/>
</dbReference>
<name>A0A2R4M3T8_9RHOB</name>
<dbReference type="PRINTS" id="PR00080">
    <property type="entry name" value="SDRFAMILY"/>
</dbReference>
<dbReference type="Proteomes" id="UP000241447">
    <property type="component" value="Chromosome"/>
</dbReference>
<accession>A0A2R4M3T8</accession>
<dbReference type="InterPro" id="IPR052184">
    <property type="entry name" value="SDR_enzymes"/>
</dbReference>
<evidence type="ECO:0000313" key="2">
    <source>
        <dbReference type="EMBL" id="AVW91767.1"/>
    </source>
</evidence>
<dbReference type="PRINTS" id="PR00081">
    <property type="entry name" value="GDHRDH"/>
</dbReference>
<dbReference type="Gene3D" id="3.40.50.720">
    <property type="entry name" value="NAD(P)-binding Rossmann-like Domain"/>
    <property type="match status" value="1"/>
</dbReference>
<proteinExistence type="inferred from homology"/>
<dbReference type="GO" id="GO:0016616">
    <property type="term" value="F:oxidoreductase activity, acting on the CH-OH group of donors, NAD or NADP as acceptor"/>
    <property type="evidence" value="ECO:0007669"/>
    <property type="project" value="TreeGrafter"/>
</dbReference>
<dbReference type="AlphaFoldDB" id="A0A2R4M3T8"/>
<dbReference type="InterPro" id="IPR002347">
    <property type="entry name" value="SDR_fam"/>
</dbReference>
<comment type="similarity">
    <text evidence="1">Belongs to the short-chain dehydrogenases/reductases (SDR) family.</text>
</comment>
<sequence length="222" mass="23079">MTPNAPTALITGASRGIGAAMARELTARGYEVIGTSTKGGNGLLPLDLLDPHAPAALAKTLSGRSLDLLVCNAGLYLDKGQSLANGYPSEMWATEFAVNVTGVFLTVQALLPALKRGGDTGGKIAILSSQMASHNRAPGGSYIYRATKAAALNLGRNLATDLRSERIAVGIYHPGWVQTDMGGTSAEITPEHSAKGLSDRFAALSLATTGCFETWDGHPHAY</sequence>
<gene>
    <name evidence="2" type="ORF">DA792_12355</name>
</gene>
<dbReference type="KEGG" id="cbak:DA792_12355"/>
<evidence type="ECO:0000313" key="3">
    <source>
        <dbReference type="Proteomes" id="UP000241447"/>
    </source>
</evidence>
<dbReference type="OrthoDB" id="9785826at2"/>